<dbReference type="GO" id="GO:0008233">
    <property type="term" value="F:peptidase activity"/>
    <property type="evidence" value="ECO:0007669"/>
    <property type="project" value="UniProtKB-KW"/>
</dbReference>
<dbReference type="Proteomes" id="UP000553963">
    <property type="component" value="Unassembled WGS sequence"/>
</dbReference>
<proteinExistence type="predicted"/>
<keyword evidence="3" id="KW-1185">Reference proteome</keyword>
<name>A0A840ASD1_9HYPH</name>
<protein>
    <submittedName>
        <fullName evidence="2">Transglutaminase-like putative cysteine protease</fullName>
    </submittedName>
</protein>
<dbReference type="Pfam" id="PF08379">
    <property type="entry name" value="Bact_transglu_N"/>
    <property type="match status" value="1"/>
</dbReference>
<dbReference type="Pfam" id="PF01841">
    <property type="entry name" value="Transglut_core"/>
    <property type="match status" value="1"/>
</dbReference>
<keyword evidence="2" id="KW-0378">Hydrolase</keyword>
<reference evidence="2 3" key="1">
    <citation type="submission" date="2020-08" db="EMBL/GenBank/DDBJ databases">
        <title>Genomic Encyclopedia of Type Strains, Phase IV (KMG-IV): sequencing the most valuable type-strain genomes for metagenomic binning, comparative biology and taxonomic classification.</title>
        <authorList>
            <person name="Goeker M."/>
        </authorList>
    </citation>
    <scope>NUCLEOTIDE SEQUENCE [LARGE SCALE GENOMIC DNA]</scope>
    <source>
        <strain evidence="2 3">DSM 25966</strain>
    </source>
</reference>
<dbReference type="InterPro" id="IPR038765">
    <property type="entry name" value="Papain-like_cys_pep_sf"/>
</dbReference>
<evidence type="ECO:0000313" key="2">
    <source>
        <dbReference type="EMBL" id="MBB3931276.1"/>
    </source>
</evidence>
<dbReference type="PANTHER" id="PTHR33490:SF7">
    <property type="entry name" value="BLR2979 PROTEIN"/>
    <property type="match status" value="1"/>
</dbReference>
<feature type="domain" description="Transglutaminase-like" evidence="1">
    <location>
        <begin position="176"/>
        <end position="247"/>
    </location>
</feature>
<dbReference type="SMART" id="SM00460">
    <property type="entry name" value="TGc"/>
    <property type="match status" value="1"/>
</dbReference>
<dbReference type="InterPro" id="IPR013589">
    <property type="entry name" value="Bac_transglu_N"/>
</dbReference>
<dbReference type="Gene3D" id="3.10.620.30">
    <property type="match status" value="1"/>
</dbReference>
<gene>
    <name evidence="2" type="ORF">GGR25_002326</name>
</gene>
<dbReference type="RefSeq" id="WP_183398933.1">
    <property type="nucleotide sequence ID" value="NZ_JACIDS010000003.1"/>
</dbReference>
<evidence type="ECO:0000259" key="1">
    <source>
        <dbReference type="SMART" id="SM00460"/>
    </source>
</evidence>
<dbReference type="InterPro" id="IPR002931">
    <property type="entry name" value="Transglutaminase-like"/>
</dbReference>
<dbReference type="EMBL" id="JACIDS010000003">
    <property type="protein sequence ID" value="MBB3931276.1"/>
    <property type="molecule type" value="Genomic_DNA"/>
</dbReference>
<dbReference type="SUPFAM" id="SSF54001">
    <property type="entry name" value="Cysteine proteinases"/>
    <property type="match status" value="1"/>
</dbReference>
<keyword evidence="2" id="KW-0645">Protease</keyword>
<dbReference type="GO" id="GO:0006508">
    <property type="term" value="P:proteolysis"/>
    <property type="evidence" value="ECO:0007669"/>
    <property type="project" value="UniProtKB-KW"/>
</dbReference>
<organism evidence="2 3">
    <name type="scientific">Kaistia hirudinis</name>
    <dbReference type="NCBI Taxonomy" id="1293440"/>
    <lineage>
        <taxon>Bacteria</taxon>
        <taxon>Pseudomonadati</taxon>
        <taxon>Pseudomonadota</taxon>
        <taxon>Alphaproteobacteria</taxon>
        <taxon>Hyphomicrobiales</taxon>
        <taxon>Kaistiaceae</taxon>
        <taxon>Kaistia</taxon>
    </lineage>
</organism>
<dbReference type="PANTHER" id="PTHR33490">
    <property type="entry name" value="BLR5614 PROTEIN-RELATED"/>
    <property type="match status" value="1"/>
</dbReference>
<comment type="caution">
    <text evidence="2">The sequence shown here is derived from an EMBL/GenBank/DDBJ whole genome shotgun (WGS) entry which is preliminary data.</text>
</comment>
<accession>A0A840ASD1</accession>
<sequence length="293" mass="31706">MLYDIRQVTTYSYAIPVPFARQALRLLPVDRPGQRVVAADLSIRPGPTERTDSLDFFGNRITTVAFSFPHDELTLETRARVLVETDPLPDPDRTPPFEQIRRLALAVADLSARSPVQFLFPSRLVAIDDAIGDYVAESFPEGTPILEGAFELTKRIKADFRYDSAATDVTTLPATAFAQKAGVCQDFAHVMIAGLRTIGLPAAYVSGFLRTEPPPGQPRLEGADATHAWVAVWCGREAGWIGLDPTNGVAARDDHVVLAIGRDYADAAPVDGVIVTSGDHSLDVAVDVVPVES</sequence>
<dbReference type="AlphaFoldDB" id="A0A840ASD1"/>
<evidence type="ECO:0000313" key="3">
    <source>
        <dbReference type="Proteomes" id="UP000553963"/>
    </source>
</evidence>